<dbReference type="CDD" id="cd07067">
    <property type="entry name" value="HP_PGM_like"/>
    <property type="match status" value="1"/>
</dbReference>
<feature type="compositionally biased region" description="Polar residues" evidence="1">
    <location>
        <begin position="313"/>
        <end position="328"/>
    </location>
</feature>
<proteinExistence type="predicted"/>
<dbReference type="InterPro" id="IPR013078">
    <property type="entry name" value="His_Pase_superF_clade-1"/>
</dbReference>
<name>A0A0G4HX34_9ALVE</name>
<dbReference type="AlphaFoldDB" id="A0A0G4HX34"/>
<dbReference type="SUPFAM" id="SSF53254">
    <property type="entry name" value="Phosphoglycerate mutase-like"/>
    <property type="match status" value="1"/>
</dbReference>
<feature type="region of interest" description="Disordered" evidence="1">
    <location>
        <begin position="84"/>
        <end position="120"/>
    </location>
</feature>
<feature type="compositionally biased region" description="Polar residues" evidence="1">
    <location>
        <begin position="108"/>
        <end position="120"/>
    </location>
</feature>
<dbReference type="InterPro" id="IPR050275">
    <property type="entry name" value="PGM_Phosphatase"/>
</dbReference>
<feature type="compositionally biased region" description="Low complexity" evidence="1">
    <location>
        <begin position="173"/>
        <end position="182"/>
    </location>
</feature>
<dbReference type="Gene3D" id="3.40.50.1240">
    <property type="entry name" value="Phosphoglycerate mutase-like"/>
    <property type="match status" value="1"/>
</dbReference>
<dbReference type="VEuPathDB" id="CryptoDB:Cvel_9197"/>
<feature type="compositionally biased region" description="Basic and acidic residues" evidence="1">
    <location>
        <begin position="338"/>
        <end position="377"/>
    </location>
</feature>
<accession>A0A0G4HX34</accession>
<dbReference type="GO" id="GO:0005829">
    <property type="term" value="C:cytosol"/>
    <property type="evidence" value="ECO:0007669"/>
    <property type="project" value="TreeGrafter"/>
</dbReference>
<dbReference type="SMART" id="SM00855">
    <property type="entry name" value="PGAM"/>
    <property type="match status" value="1"/>
</dbReference>
<dbReference type="PANTHER" id="PTHR48100:SF44">
    <property type="entry name" value="PHOSPHATASE C1620.13-RELATED"/>
    <property type="match status" value="1"/>
</dbReference>
<feature type="region of interest" description="Disordered" evidence="1">
    <location>
        <begin position="173"/>
        <end position="209"/>
    </location>
</feature>
<feature type="region of interest" description="Disordered" evidence="1">
    <location>
        <begin position="304"/>
        <end position="381"/>
    </location>
</feature>
<gene>
    <name evidence="2" type="ORF">Cvel_9197</name>
</gene>
<dbReference type="GO" id="GO:0016791">
    <property type="term" value="F:phosphatase activity"/>
    <property type="evidence" value="ECO:0007669"/>
    <property type="project" value="TreeGrafter"/>
</dbReference>
<sequence length="412" mass="44851">MRVAYLLFVRHGEAEHNGNIHGRKIVDPKLTTKGRSQCKLMRGHLLKQGLIGGIVEIWASPLWRTLETASICLCGDGTVCAREGDKDATQSPSPPCPPATGKSAAGLKTNSSKPGWSSSQGPTIIRAYEGLREFYCLGDLSGMRSDRKKIARHFSGRVDVSGLKDCECTVCAPSLSSSPSLSKSDKVKEGVEEKDRKQAEKQKAKKKCSGDPFWDPEGYRMATASEHVHALLEEVADFVQRRGGIEREDERRDSKARQGPCLALVSHGGFLSFLLSSLPLSFDEPTPAMNLCDSLLLKVCMPTEGEGDAPSHGLSQSGTNGSRSTNGVSDGGEEDDFVNGRRAEEGRSSRMGGERRREREGGEEDSRANSTSEKETDLSDVSLLRMEILSHFRLADCPLEEEGEENGGSWYA</sequence>
<evidence type="ECO:0000256" key="1">
    <source>
        <dbReference type="SAM" id="MobiDB-lite"/>
    </source>
</evidence>
<dbReference type="PANTHER" id="PTHR48100">
    <property type="entry name" value="BROAD-SPECIFICITY PHOSPHATASE YOR283W-RELATED"/>
    <property type="match status" value="1"/>
</dbReference>
<dbReference type="InterPro" id="IPR029033">
    <property type="entry name" value="His_PPase_superfam"/>
</dbReference>
<reference evidence="2" key="1">
    <citation type="submission" date="2014-11" db="EMBL/GenBank/DDBJ databases">
        <authorList>
            <person name="Otto D Thomas"/>
            <person name="Naeem Raeece"/>
        </authorList>
    </citation>
    <scope>NUCLEOTIDE SEQUENCE</scope>
</reference>
<feature type="compositionally biased region" description="Basic and acidic residues" evidence="1">
    <location>
        <begin position="183"/>
        <end position="202"/>
    </location>
</feature>
<protein>
    <submittedName>
        <fullName evidence="2">Uncharacterized protein</fullName>
    </submittedName>
</protein>
<dbReference type="Pfam" id="PF00300">
    <property type="entry name" value="His_Phos_1"/>
    <property type="match status" value="1"/>
</dbReference>
<organism evidence="2">
    <name type="scientific">Chromera velia CCMP2878</name>
    <dbReference type="NCBI Taxonomy" id="1169474"/>
    <lineage>
        <taxon>Eukaryota</taxon>
        <taxon>Sar</taxon>
        <taxon>Alveolata</taxon>
        <taxon>Colpodellida</taxon>
        <taxon>Chromeraceae</taxon>
        <taxon>Chromera</taxon>
    </lineage>
</organism>
<dbReference type="EMBL" id="CDMZ01004228">
    <property type="protein sequence ID" value="CEM49080.1"/>
    <property type="molecule type" value="Genomic_DNA"/>
</dbReference>
<evidence type="ECO:0000313" key="2">
    <source>
        <dbReference type="EMBL" id="CEM49080.1"/>
    </source>
</evidence>